<dbReference type="EMBL" id="BSDI01000056">
    <property type="protein sequence ID" value="GLI02150.1"/>
    <property type="molecule type" value="Genomic_DNA"/>
</dbReference>
<keyword evidence="3" id="KW-1185">Reference proteome</keyword>
<dbReference type="RefSeq" id="WP_281903639.1">
    <property type="nucleotide sequence ID" value="NZ_BSDI01000056.1"/>
</dbReference>
<comment type="caution">
    <text evidence="2">The sequence shown here is derived from an EMBL/GenBank/DDBJ whole genome shotgun (WGS) entry which is preliminary data.</text>
</comment>
<evidence type="ECO:0000313" key="2">
    <source>
        <dbReference type="EMBL" id="GLI02150.1"/>
    </source>
</evidence>
<proteinExistence type="predicted"/>
<sequence length="192" mass="21608">MRVLMRAEFDTEAGNRAIKDGRLPKVLNATLERLKPEAAYFTAIGGQRGAFIVFDLEDPSDIPVIAEPLFMEMGAKIELIPVMSADDVQSGLPSGKRRAAPQSCRGWWRRTLPLGSARNWSMRLWKASRAGARRHGRQGVRRSTVAPTRRVSTASSHPRRRQVWLVSSPVASRWMAADRRRKSRITWSCSLV</sequence>
<protein>
    <recommendedName>
        <fullName evidence="4">Muconolactone isomerase domain-containing protein</fullName>
    </recommendedName>
</protein>
<organism evidence="2 3">
    <name type="scientific">Phytohabitans aurantiacus</name>
    <dbReference type="NCBI Taxonomy" id="3016789"/>
    <lineage>
        <taxon>Bacteria</taxon>
        <taxon>Bacillati</taxon>
        <taxon>Actinomycetota</taxon>
        <taxon>Actinomycetes</taxon>
        <taxon>Micromonosporales</taxon>
        <taxon>Micromonosporaceae</taxon>
    </lineage>
</organism>
<reference evidence="2" key="1">
    <citation type="submission" date="2022-12" db="EMBL/GenBank/DDBJ databases">
        <title>New Phytohabitans aurantiacus sp. RD004123 nov., an actinomycete isolated from soil.</title>
        <authorList>
            <person name="Triningsih D.W."/>
            <person name="Harunari E."/>
            <person name="Igarashi Y."/>
        </authorList>
    </citation>
    <scope>NUCLEOTIDE SEQUENCE</scope>
    <source>
        <strain evidence="2">RD004123</strain>
    </source>
</reference>
<accession>A0ABQ5R857</accession>
<feature type="region of interest" description="Disordered" evidence="1">
    <location>
        <begin position="133"/>
        <end position="158"/>
    </location>
</feature>
<evidence type="ECO:0000313" key="3">
    <source>
        <dbReference type="Proteomes" id="UP001144280"/>
    </source>
</evidence>
<dbReference type="Proteomes" id="UP001144280">
    <property type="component" value="Unassembled WGS sequence"/>
</dbReference>
<name>A0ABQ5R857_9ACTN</name>
<evidence type="ECO:0000256" key="1">
    <source>
        <dbReference type="SAM" id="MobiDB-lite"/>
    </source>
</evidence>
<gene>
    <name evidence="2" type="ORF">Pa4123_74280</name>
</gene>
<evidence type="ECO:0008006" key="4">
    <source>
        <dbReference type="Google" id="ProtNLM"/>
    </source>
</evidence>